<dbReference type="GO" id="GO:0030497">
    <property type="term" value="P:fatty acid elongation"/>
    <property type="evidence" value="ECO:0007669"/>
    <property type="project" value="TreeGrafter"/>
</dbReference>
<dbReference type="Pfam" id="PF13561">
    <property type="entry name" value="adh_short_C2"/>
    <property type="match status" value="1"/>
</dbReference>
<dbReference type="InterPro" id="IPR036291">
    <property type="entry name" value="NAD(P)-bd_dom_sf"/>
</dbReference>
<dbReference type="EMBL" id="BNBO01000047">
    <property type="protein sequence ID" value="GHH80426.1"/>
    <property type="molecule type" value="Genomic_DNA"/>
</dbReference>
<comment type="similarity">
    <text evidence="1">Belongs to the short-chain dehydrogenases/reductases (SDR) family.</text>
</comment>
<evidence type="ECO:0000313" key="5">
    <source>
        <dbReference type="Proteomes" id="UP000617734"/>
    </source>
</evidence>
<protein>
    <submittedName>
        <fullName evidence="4">Short-chain dehydrogenase/reductase</fullName>
    </submittedName>
</protein>
<evidence type="ECO:0000313" key="4">
    <source>
        <dbReference type="EMBL" id="GHH80426.1"/>
    </source>
</evidence>
<dbReference type="AlphaFoldDB" id="A0A919L2I2"/>
<evidence type="ECO:0000259" key="3">
    <source>
        <dbReference type="SMART" id="SM00822"/>
    </source>
</evidence>
<dbReference type="GO" id="GO:0016616">
    <property type="term" value="F:oxidoreductase activity, acting on the CH-OH group of donors, NAD or NADP as acceptor"/>
    <property type="evidence" value="ECO:0007669"/>
    <property type="project" value="TreeGrafter"/>
</dbReference>
<name>A0A919L2I2_9ACTN</name>
<dbReference type="InterPro" id="IPR020904">
    <property type="entry name" value="Sc_DH/Rdtase_CS"/>
</dbReference>
<dbReference type="SUPFAM" id="SSF51735">
    <property type="entry name" value="NAD(P)-binding Rossmann-fold domains"/>
    <property type="match status" value="1"/>
</dbReference>
<dbReference type="PANTHER" id="PTHR42760:SF40">
    <property type="entry name" value="3-OXOACYL-[ACYL-CARRIER-PROTEIN] REDUCTASE, CHLOROPLASTIC"/>
    <property type="match status" value="1"/>
</dbReference>
<keyword evidence="2" id="KW-0560">Oxidoreductase</keyword>
<dbReference type="GeneID" id="95356389"/>
<dbReference type="CDD" id="cd05233">
    <property type="entry name" value="SDR_c"/>
    <property type="match status" value="1"/>
</dbReference>
<dbReference type="InterPro" id="IPR057326">
    <property type="entry name" value="KR_dom"/>
</dbReference>
<evidence type="ECO:0000256" key="2">
    <source>
        <dbReference type="ARBA" id="ARBA00023002"/>
    </source>
</evidence>
<dbReference type="RefSeq" id="WP_190214107.1">
    <property type="nucleotide sequence ID" value="NZ_BNBO01000047.1"/>
</dbReference>
<dbReference type="InterPro" id="IPR002347">
    <property type="entry name" value="SDR_fam"/>
</dbReference>
<dbReference type="PROSITE" id="PS00061">
    <property type="entry name" value="ADH_SHORT"/>
    <property type="match status" value="1"/>
</dbReference>
<comment type="caution">
    <text evidence="4">The sequence shown here is derived from an EMBL/GenBank/DDBJ whole genome shotgun (WGS) entry which is preliminary data.</text>
</comment>
<organism evidence="4 5">
    <name type="scientific">Kitasatospora indigofera</name>
    <dbReference type="NCBI Taxonomy" id="67307"/>
    <lineage>
        <taxon>Bacteria</taxon>
        <taxon>Bacillati</taxon>
        <taxon>Actinomycetota</taxon>
        <taxon>Actinomycetes</taxon>
        <taxon>Kitasatosporales</taxon>
        <taxon>Streptomycetaceae</taxon>
        <taxon>Kitasatospora</taxon>
    </lineage>
</organism>
<dbReference type="PANTHER" id="PTHR42760">
    <property type="entry name" value="SHORT-CHAIN DEHYDROGENASES/REDUCTASES FAMILY MEMBER"/>
    <property type="match status" value="1"/>
</dbReference>
<reference evidence="4" key="2">
    <citation type="submission" date="2020-09" db="EMBL/GenBank/DDBJ databases">
        <authorList>
            <person name="Sun Q."/>
            <person name="Ohkuma M."/>
        </authorList>
    </citation>
    <scope>NUCLEOTIDE SEQUENCE</scope>
    <source>
        <strain evidence="4">JCM 4646</strain>
    </source>
</reference>
<dbReference type="NCBIfam" id="NF005559">
    <property type="entry name" value="PRK07231.1"/>
    <property type="match status" value="1"/>
</dbReference>
<reference evidence="4" key="1">
    <citation type="journal article" date="2014" name="Int. J. Syst. Evol. Microbiol.">
        <title>Complete genome sequence of Corynebacterium casei LMG S-19264T (=DSM 44701T), isolated from a smear-ripened cheese.</title>
        <authorList>
            <consortium name="US DOE Joint Genome Institute (JGI-PGF)"/>
            <person name="Walter F."/>
            <person name="Albersmeier A."/>
            <person name="Kalinowski J."/>
            <person name="Ruckert C."/>
        </authorList>
    </citation>
    <scope>NUCLEOTIDE SEQUENCE</scope>
    <source>
        <strain evidence="4">JCM 4646</strain>
    </source>
</reference>
<sequence length="251" mass="25528">MIDLCGHTVLVTGAARGIGAAVATALVGAGARVGLLDIDGDGAARLAVRLGAQAAAAACDITDETQVAAAVAALRERLGPASGLVNNAGRNSYADPVAMTVDQWDEVFGVDLKGAWLVARSVLPDLLAQGRGSIVNIASMHASLTCPGMFPYAAAKSGLVGLTRSLALEVGPRGVRVNSVSPGYIETDLLAEYFAQNPPQVRQDALDKHILGRLGTPEDVAAVVAFLLSDAAGFVTGADWPVDGGVSARFA</sequence>
<accession>A0A919L2I2</accession>
<dbReference type="PRINTS" id="PR00080">
    <property type="entry name" value="SDRFAMILY"/>
</dbReference>
<evidence type="ECO:0000256" key="1">
    <source>
        <dbReference type="ARBA" id="ARBA00006484"/>
    </source>
</evidence>
<proteinExistence type="inferred from homology"/>
<dbReference type="Proteomes" id="UP000617734">
    <property type="component" value="Unassembled WGS sequence"/>
</dbReference>
<dbReference type="SMART" id="SM00822">
    <property type="entry name" value="PKS_KR"/>
    <property type="match status" value="1"/>
</dbReference>
<keyword evidence="5" id="KW-1185">Reference proteome</keyword>
<gene>
    <name evidence="4" type="ORF">GCM10018781_60630</name>
</gene>
<dbReference type="Gene3D" id="3.40.50.720">
    <property type="entry name" value="NAD(P)-binding Rossmann-like Domain"/>
    <property type="match status" value="1"/>
</dbReference>
<dbReference type="PRINTS" id="PR00081">
    <property type="entry name" value="GDHRDH"/>
</dbReference>
<dbReference type="FunFam" id="3.40.50.720:FF:000084">
    <property type="entry name" value="Short-chain dehydrogenase reductase"/>
    <property type="match status" value="1"/>
</dbReference>
<feature type="domain" description="Ketoreductase" evidence="3">
    <location>
        <begin position="7"/>
        <end position="183"/>
    </location>
</feature>